<dbReference type="OrthoDB" id="114759at2157"/>
<evidence type="ECO:0000256" key="3">
    <source>
        <dbReference type="ARBA" id="ARBA00005446"/>
    </source>
</evidence>
<protein>
    <recommendedName>
        <fullName evidence="16">DNA 3'-5' helicase</fullName>
        <ecNumber evidence="16">5.6.2.4</ecNumber>
    </recommendedName>
</protein>
<comment type="cofactor">
    <cofactor evidence="2">
        <name>Zn(2+)</name>
        <dbReference type="ChEBI" id="CHEBI:29105"/>
    </cofactor>
</comment>
<keyword evidence="10" id="KW-0067">ATP-binding</keyword>
<dbReference type="InterPro" id="IPR036388">
    <property type="entry name" value="WH-like_DNA-bd_sf"/>
</dbReference>
<dbReference type="GeneID" id="9347181"/>
<dbReference type="NCBIfam" id="TIGR01389">
    <property type="entry name" value="recQ"/>
    <property type="match status" value="1"/>
</dbReference>
<dbReference type="GO" id="GO:0016787">
    <property type="term" value="F:hydrolase activity"/>
    <property type="evidence" value="ECO:0007669"/>
    <property type="project" value="UniProtKB-KW"/>
</dbReference>
<dbReference type="SMART" id="SM00341">
    <property type="entry name" value="HRDC"/>
    <property type="match status" value="1"/>
</dbReference>
<dbReference type="InterPro" id="IPR002121">
    <property type="entry name" value="HRDC_dom"/>
</dbReference>
<dbReference type="GO" id="GO:0003677">
    <property type="term" value="F:DNA binding"/>
    <property type="evidence" value="ECO:0007669"/>
    <property type="project" value="UniProtKB-KW"/>
</dbReference>
<dbReference type="AlphaFoldDB" id="D7E9W8"/>
<dbReference type="STRING" id="644295.Metev_1541"/>
<dbReference type="PROSITE" id="PS51192">
    <property type="entry name" value="HELICASE_ATP_BIND_1"/>
    <property type="match status" value="1"/>
</dbReference>
<dbReference type="Proteomes" id="UP000000391">
    <property type="component" value="Chromosome"/>
</dbReference>
<dbReference type="GO" id="GO:0043138">
    <property type="term" value="F:3'-5' DNA helicase activity"/>
    <property type="evidence" value="ECO:0007669"/>
    <property type="project" value="UniProtKB-EC"/>
</dbReference>
<name>D7E9W8_METEZ</name>
<evidence type="ECO:0000256" key="11">
    <source>
        <dbReference type="ARBA" id="ARBA00023125"/>
    </source>
</evidence>
<dbReference type="GO" id="GO:0009432">
    <property type="term" value="P:SOS response"/>
    <property type="evidence" value="ECO:0007669"/>
    <property type="project" value="InterPro"/>
</dbReference>
<sequence length="596" mass="68952">MYKILHKYFGYEEFRSHQKDIITDILDKKDTFVVMPTGGGKSLCYQLPALLMEGVTIVVSPLISLMKDQVDELRSNGISAACLNSTLGYQESNQICNDLLYNRIDVLYITPERLTMSKTLDFLESVNINLFAIDEAHCISEWGQDFRPEYLRLNMLKKKFPDIPLIALTATATPRVQNDVISLLELEDCRRYISSFNRDNLYYEVRHKKDAYKQMVRYLKTHRKYNGIIYCQSRRAVEDLYNKLKKEGFRVLPYHAGLPAKIREENQESFIRDDVQIIVATIAFGMGINKPNVRFVIHYDLPKNLENYYQQTGRGGRDGLDCDCILFFSYGDRYKIEYFINQKSRKSERDIALSKLNMMIDYCESNVCRRKLLLNYFGEDFDVQNCGKCDVCLEPKEMTDGTATAKTFLSCVDELNQKYGLNHVVDVLTGSKTKKITDKQHDLLESYGAGYNYKKNQWLDIGKELLHKGYLEVKGKYPVLKLNQKSQNILSGQENVQLTKLSEYPSTSKQDNSANETDNQLFEKLRRLRKKLADSENKAPYIIFADTSLRQMASICPKTYDEFLKISGVGEYKLEKYGDMFLSEIIDHCQSSYADS</sequence>
<feature type="domain" description="Helicase C-terminal" evidence="19">
    <location>
        <begin position="211"/>
        <end position="359"/>
    </location>
</feature>
<keyword evidence="8 20" id="KW-0347">Helicase</keyword>
<organism evidence="20 21">
    <name type="scientific">Methanohalobium evestigatum (strain ATCC BAA-1072 / DSM 3721 / NBRC 107634 / OCM 161 / Z-7303)</name>
    <dbReference type="NCBI Taxonomy" id="644295"/>
    <lineage>
        <taxon>Archaea</taxon>
        <taxon>Methanobacteriati</taxon>
        <taxon>Methanobacteriota</taxon>
        <taxon>Stenosarchaea group</taxon>
        <taxon>Methanomicrobia</taxon>
        <taxon>Methanosarcinales</taxon>
        <taxon>Methanosarcinaceae</taxon>
        <taxon>Methanohalobium</taxon>
    </lineage>
</organism>
<evidence type="ECO:0000256" key="6">
    <source>
        <dbReference type="ARBA" id="ARBA00022763"/>
    </source>
</evidence>
<evidence type="ECO:0000256" key="5">
    <source>
        <dbReference type="ARBA" id="ARBA00022741"/>
    </source>
</evidence>
<evidence type="ECO:0000313" key="20">
    <source>
        <dbReference type="EMBL" id="ADI74390.1"/>
    </source>
</evidence>
<dbReference type="PANTHER" id="PTHR13710:SF105">
    <property type="entry name" value="ATP-DEPENDENT DNA HELICASE Q1"/>
    <property type="match status" value="1"/>
</dbReference>
<evidence type="ECO:0000256" key="7">
    <source>
        <dbReference type="ARBA" id="ARBA00022801"/>
    </source>
</evidence>
<evidence type="ECO:0000313" key="21">
    <source>
        <dbReference type="Proteomes" id="UP000000391"/>
    </source>
</evidence>
<evidence type="ECO:0000256" key="10">
    <source>
        <dbReference type="ARBA" id="ARBA00022840"/>
    </source>
</evidence>
<dbReference type="InterPro" id="IPR001650">
    <property type="entry name" value="Helicase_C-like"/>
</dbReference>
<dbReference type="SMART" id="SM00487">
    <property type="entry name" value="DEXDc"/>
    <property type="match status" value="1"/>
</dbReference>
<dbReference type="FunFam" id="3.40.50.300:FF:000156">
    <property type="entry name" value="ATP-dependent DNA helicase recQ"/>
    <property type="match status" value="1"/>
</dbReference>
<dbReference type="GO" id="GO:0005524">
    <property type="term" value="F:ATP binding"/>
    <property type="evidence" value="ECO:0007669"/>
    <property type="project" value="UniProtKB-KW"/>
</dbReference>
<feature type="domain" description="HRDC" evidence="17">
    <location>
        <begin position="515"/>
        <end position="595"/>
    </location>
</feature>
<dbReference type="GO" id="GO:0046872">
    <property type="term" value="F:metal ion binding"/>
    <property type="evidence" value="ECO:0007669"/>
    <property type="project" value="UniProtKB-KW"/>
</dbReference>
<dbReference type="SUPFAM" id="SSF52540">
    <property type="entry name" value="P-loop containing nucleoside triphosphate hydrolases"/>
    <property type="match status" value="1"/>
</dbReference>
<evidence type="ECO:0000256" key="1">
    <source>
        <dbReference type="ARBA" id="ARBA00001946"/>
    </source>
</evidence>
<dbReference type="HOGENOM" id="CLU_001103_14_3_2"/>
<dbReference type="Pfam" id="PF00270">
    <property type="entry name" value="DEAD"/>
    <property type="match status" value="1"/>
</dbReference>
<dbReference type="GO" id="GO:0009378">
    <property type="term" value="F:four-way junction helicase activity"/>
    <property type="evidence" value="ECO:0007669"/>
    <property type="project" value="TreeGrafter"/>
</dbReference>
<dbReference type="InterPro" id="IPR011545">
    <property type="entry name" value="DEAD/DEAH_box_helicase_dom"/>
</dbReference>
<dbReference type="SMART" id="SM00956">
    <property type="entry name" value="RQC"/>
    <property type="match status" value="1"/>
</dbReference>
<dbReference type="SMART" id="SM00490">
    <property type="entry name" value="HELICc"/>
    <property type="match status" value="1"/>
</dbReference>
<dbReference type="KEGG" id="mev:Metev_1541"/>
<dbReference type="SUPFAM" id="SSF46785">
    <property type="entry name" value="Winged helix' DNA-binding domain"/>
    <property type="match status" value="1"/>
</dbReference>
<dbReference type="GO" id="GO:0006260">
    <property type="term" value="P:DNA replication"/>
    <property type="evidence" value="ECO:0007669"/>
    <property type="project" value="InterPro"/>
</dbReference>
<evidence type="ECO:0000256" key="14">
    <source>
        <dbReference type="ARBA" id="ARBA00023235"/>
    </source>
</evidence>
<keyword evidence="5" id="KW-0547">Nucleotide-binding</keyword>
<dbReference type="PANTHER" id="PTHR13710">
    <property type="entry name" value="DNA HELICASE RECQ FAMILY MEMBER"/>
    <property type="match status" value="1"/>
</dbReference>
<evidence type="ECO:0000256" key="15">
    <source>
        <dbReference type="ARBA" id="ARBA00034617"/>
    </source>
</evidence>
<keyword evidence="6" id="KW-0227">DNA damage</keyword>
<accession>D7E9W8</accession>
<dbReference type="GO" id="GO:0005737">
    <property type="term" value="C:cytoplasm"/>
    <property type="evidence" value="ECO:0007669"/>
    <property type="project" value="TreeGrafter"/>
</dbReference>
<dbReference type="InterPro" id="IPR036390">
    <property type="entry name" value="WH_DNA-bd_sf"/>
</dbReference>
<evidence type="ECO:0000256" key="9">
    <source>
        <dbReference type="ARBA" id="ARBA00022833"/>
    </source>
</evidence>
<evidence type="ECO:0000259" key="19">
    <source>
        <dbReference type="PROSITE" id="PS51194"/>
    </source>
</evidence>
<dbReference type="Pfam" id="PF09382">
    <property type="entry name" value="RQC"/>
    <property type="match status" value="1"/>
</dbReference>
<dbReference type="InterPro" id="IPR044876">
    <property type="entry name" value="HRDC_dom_sf"/>
</dbReference>
<evidence type="ECO:0000256" key="2">
    <source>
        <dbReference type="ARBA" id="ARBA00001947"/>
    </source>
</evidence>
<dbReference type="InterPro" id="IPR004589">
    <property type="entry name" value="DNA_helicase_ATP-dep_RecQ"/>
</dbReference>
<dbReference type="GO" id="GO:0000724">
    <property type="term" value="P:double-strand break repair via homologous recombination"/>
    <property type="evidence" value="ECO:0007669"/>
    <property type="project" value="TreeGrafter"/>
</dbReference>
<comment type="cofactor">
    <cofactor evidence="1">
        <name>Mg(2+)</name>
        <dbReference type="ChEBI" id="CHEBI:18420"/>
    </cofactor>
</comment>
<dbReference type="NCBIfam" id="TIGR00614">
    <property type="entry name" value="recQ_fam"/>
    <property type="match status" value="1"/>
</dbReference>
<dbReference type="FunFam" id="3.40.50.300:FF:000296">
    <property type="entry name" value="ATP-dependent DNA helicase RecQ"/>
    <property type="match status" value="1"/>
</dbReference>
<comment type="similarity">
    <text evidence="3">Belongs to the helicase family. RecQ subfamily.</text>
</comment>
<proteinExistence type="inferred from homology"/>
<evidence type="ECO:0000259" key="17">
    <source>
        <dbReference type="PROSITE" id="PS50967"/>
    </source>
</evidence>
<feature type="domain" description="Helicase ATP-binding" evidence="18">
    <location>
        <begin position="22"/>
        <end position="190"/>
    </location>
</feature>
<comment type="catalytic activity">
    <reaction evidence="15">
        <text>Couples ATP hydrolysis with the unwinding of duplex DNA by translocating in the 3'-5' direction.</text>
        <dbReference type="EC" id="5.6.2.4"/>
    </reaction>
</comment>
<keyword evidence="14" id="KW-0413">Isomerase</keyword>
<dbReference type="Gene3D" id="1.10.10.10">
    <property type="entry name" value="Winged helix-like DNA-binding domain superfamily/Winged helix DNA-binding domain"/>
    <property type="match status" value="1"/>
</dbReference>
<dbReference type="InterPro" id="IPR010997">
    <property type="entry name" value="HRDC-like_sf"/>
</dbReference>
<keyword evidence="13" id="KW-0234">DNA repair</keyword>
<evidence type="ECO:0000256" key="13">
    <source>
        <dbReference type="ARBA" id="ARBA00023204"/>
    </source>
</evidence>
<keyword evidence="7" id="KW-0378">Hydrolase</keyword>
<gene>
    <name evidence="20" type="ordered locus">Metev_1541</name>
</gene>
<keyword evidence="11" id="KW-0238">DNA-binding</keyword>
<dbReference type="CDD" id="cd18794">
    <property type="entry name" value="SF2_C_RecQ"/>
    <property type="match status" value="1"/>
</dbReference>
<evidence type="ECO:0000256" key="12">
    <source>
        <dbReference type="ARBA" id="ARBA00023172"/>
    </source>
</evidence>
<dbReference type="SUPFAM" id="SSF47819">
    <property type="entry name" value="HRDC-like"/>
    <property type="match status" value="1"/>
</dbReference>
<dbReference type="RefSeq" id="WP_013194955.1">
    <property type="nucleotide sequence ID" value="NC_014253.1"/>
</dbReference>
<dbReference type="CDD" id="cd17920">
    <property type="entry name" value="DEXHc_RecQ"/>
    <property type="match status" value="1"/>
</dbReference>
<dbReference type="Gene3D" id="3.40.50.300">
    <property type="entry name" value="P-loop containing nucleotide triphosphate hydrolases"/>
    <property type="match status" value="2"/>
</dbReference>
<dbReference type="EC" id="5.6.2.4" evidence="16"/>
<dbReference type="InterPro" id="IPR006293">
    <property type="entry name" value="DNA_helicase_ATP-dep_RecQ_bac"/>
</dbReference>
<dbReference type="EMBL" id="CP002069">
    <property type="protein sequence ID" value="ADI74390.1"/>
    <property type="molecule type" value="Genomic_DNA"/>
</dbReference>
<dbReference type="Pfam" id="PF00271">
    <property type="entry name" value="Helicase_C"/>
    <property type="match status" value="1"/>
</dbReference>
<dbReference type="GO" id="GO:0005694">
    <property type="term" value="C:chromosome"/>
    <property type="evidence" value="ECO:0007669"/>
    <property type="project" value="TreeGrafter"/>
</dbReference>
<keyword evidence="4" id="KW-0479">Metal-binding</keyword>
<dbReference type="Pfam" id="PF16124">
    <property type="entry name" value="RecQ_Zn_bind"/>
    <property type="match status" value="1"/>
</dbReference>
<dbReference type="PROSITE" id="PS51194">
    <property type="entry name" value="HELICASE_CTER"/>
    <property type="match status" value="1"/>
</dbReference>
<keyword evidence="9" id="KW-0862">Zinc</keyword>
<reference evidence="20 21" key="1">
    <citation type="submission" date="2010-06" db="EMBL/GenBank/DDBJ databases">
        <title>Complete sequence chromosome of Methanohalobium evestigatum Z-7303.</title>
        <authorList>
            <consortium name="US DOE Joint Genome Institute"/>
            <person name="Lucas S."/>
            <person name="Copeland A."/>
            <person name="Lapidus A."/>
            <person name="Cheng J.-F."/>
            <person name="Bruce D."/>
            <person name="Goodwin L."/>
            <person name="Pitluck S."/>
            <person name="Saunders E."/>
            <person name="Detter J.C."/>
            <person name="Han C."/>
            <person name="Tapia R."/>
            <person name="Land M."/>
            <person name="Hauser L."/>
            <person name="Kyrpides N."/>
            <person name="Mikhailova N."/>
            <person name="Sieprawska-Lupa M."/>
            <person name="Whitman W.B."/>
            <person name="Anderson I."/>
            <person name="Woyke T."/>
        </authorList>
    </citation>
    <scope>NUCLEOTIDE SEQUENCE [LARGE SCALE GENOMIC DNA]</scope>
    <source>
        <strain evidence="21">ATCC BAA-1072 / DSM 3721 / NBRC 107634 / OCM 161 / Z-7303</strain>
    </source>
</reference>
<dbReference type="InterPro" id="IPR032284">
    <property type="entry name" value="RecQ_Zn-bd"/>
</dbReference>
<evidence type="ECO:0000259" key="18">
    <source>
        <dbReference type="PROSITE" id="PS51192"/>
    </source>
</evidence>
<dbReference type="InterPro" id="IPR018982">
    <property type="entry name" value="RQC_domain"/>
</dbReference>
<evidence type="ECO:0000256" key="4">
    <source>
        <dbReference type="ARBA" id="ARBA00022723"/>
    </source>
</evidence>
<dbReference type="InterPro" id="IPR027417">
    <property type="entry name" value="P-loop_NTPase"/>
</dbReference>
<evidence type="ECO:0000256" key="8">
    <source>
        <dbReference type="ARBA" id="ARBA00022806"/>
    </source>
</evidence>
<dbReference type="Pfam" id="PF00570">
    <property type="entry name" value="HRDC"/>
    <property type="match status" value="1"/>
</dbReference>
<keyword evidence="12" id="KW-0233">DNA recombination</keyword>
<dbReference type="InterPro" id="IPR014001">
    <property type="entry name" value="Helicase_ATP-bd"/>
</dbReference>
<dbReference type="Gene3D" id="1.10.150.80">
    <property type="entry name" value="HRDC domain"/>
    <property type="match status" value="1"/>
</dbReference>
<evidence type="ECO:0000256" key="16">
    <source>
        <dbReference type="ARBA" id="ARBA00034808"/>
    </source>
</evidence>
<keyword evidence="21" id="KW-1185">Reference proteome</keyword>
<dbReference type="PROSITE" id="PS50967">
    <property type="entry name" value="HRDC"/>
    <property type="match status" value="1"/>
</dbReference>